<keyword evidence="3" id="KW-1185">Reference proteome</keyword>
<gene>
    <name evidence="2" type="ORF">J7T54_003499</name>
</gene>
<dbReference type="Proteomes" id="UP001055219">
    <property type="component" value="Unassembled WGS sequence"/>
</dbReference>
<feature type="domain" description="Amidohydrolase-related" evidence="1">
    <location>
        <begin position="216"/>
        <end position="366"/>
    </location>
</feature>
<dbReference type="SUPFAM" id="SSF51556">
    <property type="entry name" value="Metallo-dependent hydrolases"/>
    <property type="match status" value="1"/>
</dbReference>
<dbReference type="Gene3D" id="3.20.20.140">
    <property type="entry name" value="Metal-dependent hydrolases"/>
    <property type="match status" value="1"/>
</dbReference>
<organism evidence="2 3">
    <name type="scientific">Emericellopsis cladophorae</name>
    <dbReference type="NCBI Taxonomy" id="2686198"/>
    <lineage>
        <taxon>Eukaryota</taxon>
        <taxon>Fungi</taxon>
        <taxon>Dikarya</taxon>
        <taxon>Ascomycota</taxon>
        <taxon>Pezizomycotina</taxon>
        <taxon>Sordariomycetes</taxon>
        <taxon>Hypocreomycetidae</taxon>
        <taxon>Hypocreales</taxon>
        <taxon>Bionectriaceae</taxon>
        <taxon>Emericellopsis</taxon>
    </lineage>
</organism>
<evidence type="ECO:0000259" key="1">
    <source>
        <dbReference type="Pfam" id="PF04909"/>
    </source>
</evidence>
<reference evidence="2" key="1">
    <citation type="journal article" date="2021" name="J Fungi (Basel)">
        <title>Genomic and Metabolomic Analyses of the Marine Fungus Emericellopsis cladophorae: Insights into Saltwater Adaptability Mechanisms and Its Biosynthetic Potential.</title>
        <authorList>
            <person name="Goncalves M.F.M."/>
            <person name="Hilario S."/>
            <person name="Van de Peer Y."/>
            <person name="Esteves A.C."/>
            <person name="Alves A."/>
        </authorList>
    </citation>
    <scope>NUCLEOTIDE SEQUENCE</scope>
    <source>
        <strain evidence="2">MUM 19.33</strain>
    </source>
</reference>
<dbReference type="InterPro" id="IPR032466">
    <property type="entry name" value="Metal_Hydrolase"/>
</dbReference>
<name>A0A9P9Y2D1_9HYPO</name>
<proteinExistence type="predicted"/>
<dbReference type="PANTHER" id="PTHR43383">
    <property type="entry name" value="NODULIN 6"/>
    <property type="match status" value="1"/>
</dbReference>
<reference evidence="2" key="2">
    <citation type="submission" date="2022-07" db="EMBL/GenBank/DDBJ databases">
        <authorList>
            <person name="Goncalves M.F.M."/>
            <person name="Hilario S."/>
            <person name="Van De Peer Y."/>
            <person name="Esteves A.C."/>
            <person name="Alves A."/>
        </authorList>
    </citation>
    <scope>NUCLEOTIDE SEQUENCE</scope>
    <source>
        <strain evidence="2">MUM 19.33</strain>
    </source>
</reference>
<dbReference type="OrthoDB" id="3364440at2759"/>
<dbReference type="Pfam" id="PF04909">
    <property type="entry name" value="Amidohydro_2"/>
    <property type="match status" value="1"/>
</dbReference>
<dbReference type="RefSeq" id="XP_051362936.1">
    <property type="nucleotide sequence ID" value="XM_051505775.1"/>
</dbReference>
<dbReference type="AlphaFoldDB" id="A0A9P9Y2D1"/>
<dbReference type="GO" id="GO:0016787">
    <property type="term" value="F:hydrolase activity"/>
    <property type="evidence" value="ECO:0007669"/>
    <property type="project" value="InterPro"/>
</dbReference>
<accession>A0A9P9Y2D1</accession>
<dbReference type="InterPro" id="IPR006680">
    <property type="entry name" value="Amidohydro-rel"/>
</dbReference>
<dbReference type="GeneID" id="75830000"/>
<evidence type="ECO:0000313" key="3">
    <source>
        <dbReference type="Proteomes" id="UP001055219"/>
    </source>
</evidence>
<dbReference type="PANTHER" id="PTHR43383:SF2">
    <property type="entry name" value="AMIDOHYDROLASE 2 FAMILY PROTEIN"/>
    <property type="match status" value="1"/>
</dbReference>
<comment type="caution">
    <text evidence="2">The sequence shown here is derived from an EMBL/GenBank/DDBJ whole genome shotgun (WGS) entry which is preliminary data.</text>
</comment>
<evidence type="ECO:0000313" key="2">
    <source>
        <dbReference type="EMBL" id="KAI6782080.1"/>
    </source>
</evidence>
<sequence length="423" mass="46958">MPNRAEQEALRAAIYSTPIIDNHAHPLLKREHLSKHALLTMTSEAHGDALPSTKTSLAHVRAVKQLSRILGCERTWGAVEKQLESKRGADWAAWTRTCLQGIECVLVDDGLDGMDSAESYQHFDAFTPGKSKRIVRIEPLVEELIRLHCSRMDQAKDAFIAVLLDFQGTIRAALRDTEVVGFKSVICYRTGLDIIAGEHSPDVVGIMTTTGPAFKAFARIHASIVAAGVQAFKRLEHPRLNGYYVHLLAACIRNSETEPKKPIQFHTGLGDNDIQLTKASPAHLQNFIKSYPSVPMVLLHAGYPYTRELGYLAAMYGNVYADIGEVFPMVSRAGQEHVVSQILELCPWEKIMWSTDGHWFPETYLLAVMQMREVFAAVVGDMLSQGDIDVEEGVRLVGGLLFSNANRLYNLRLTMNKSLSACS</sequence>
<protein>
    <submittedName>
        <fullName evidence="2">Developmental protein FluG</fullName>
    </submittedName>
</protein>
<dbReference type="EMBL" id="JAGIXG020000016">
    <property type="protein sequence ID" value="KAI6782080.1"/>
    <property type="molecule type" value="Genomic_DNA"/>
</dbReference>